<accession>A0A1G9P356</accession>
<dbReference type="PANTHER" id="PTHR31084">
    <property type="entry name" value="ALPHA-L-FUCOSIDASE 2"/>
    <property type="match status" value="1"/>
</dbReference>
<keyword evidence="5" id="KW-1185">Reference proteome</keyword>
<dbReference type="AlphaFoldDB" id="A0A1G9P356"/>
<dbReference type="EMBL" id="FNDJ01000033">
    <property type="protein sequence ID" value="SDL92615.1"/>
    <property type="molecule type" value="Genomic_DNA"/>
</dbReference>
<dbReference type="STRING" id="633440.SAMN05421869_1333"/>
<dbReference type="SUPFAM" id="SSF48208">
    <property type="entry name" value="Six-hairpin glycosidases"/>
    <property type="match status" value="1"/>
</dbReference>
<feature type="chain" id="PRO_5011713115" evidence="2">
    <location>
        <begin position="33"/>
        <end position="932"/>
    </location>
</feature>
<dbReference type="GO" id="GO:0030246">
    <property type="term" value="F:carbohydrate binding"/>
    <property type="evidence" value="ECO:0007669"/>
    <property type="project" value="InterPro"/>
</dbReference>
<dbReference type="InterPro" id="IPR005084">
    <property type="entry name" value="CBM6"/>
</dbReference>
<dbReference type="Proteomes" id="UP000199202">
    <property type="component" value="Unassembled WGS sequence"/>
</dbReference>
<dbReference type="PROSITE" id="PS51175">
    <property type="entry name" value="CBM6"/>
    <property type="match status" value="1"/>
</dbReference>
<dbReference type="InterPro" id="IPR008928">
    <property type="entry name" value="6-hairpin_glycosidase_sf"/>
</dbReference>
<dbReference type="SMART" id="SM00606">
    <property type="entry name" value="CBD_IV"/>
    <property type="match status" value="1"/>
</dbReference>
<dbReference type="InterPro" id="IPR027414">
    <property type="entry name" value="GH95_N_dom"/>
</dbReference>
<dbReference type="InterPro" id="IPR054363">
    <property type="entry name" value="GH95_cat"/>
</dbReference>
<dbReference type="Gene3D" id="2.60.120.260">
    <property type="entry name" value="Galactose-binding domain-like"/>
    <property type="match status" value="1"/>
</dbReference>
<dbReference type="Pfam" id="PF22124">
    <property type="entry name" value="Glyco_hydro_95_cat"/>
    <property type="match status" value="1"/>
</dbReference>
<dbReference type="InterPro" id="IPR008979">
    <property type="entry name" value="Galactose-bd-like_sf"/>
</dbReference>
<reference evidence="4 5" key="1">
    <citation type="submission" date="2016-10" db="EMBL/GenBank/DDBJ databases">
        <authorList>
            <person name="de Groot N.N."/>
        </authorList>
    </citation>
    <scope>NUCLEOTIDE SEQUENCE [LARGE SCALE GENOMIC DNA]</scope>
    <source>
        <strain evidence="4 5">CGMCC 4.6533</strain>
    </source>
</reference>
<keyword evidence="1 2" id="KW-0732">Signal</keyword>
<proteinExistence type="predicted"/>
<dbReference type="Pfam" id="PF03422">
    <property type="entry name" value="CBM_6"/>
    <property type="match status" value="1"/>
</dbReference>
<protein>
    <submittedName>
        <fullName evidence="4">Alpha-L-fucosidase 2</fullName>
    </submittedName>
</protein>
<dbReference type="Pfam" id="PF21307">
    <property type="entry name" value="Glyco_hydro_95_C"/>
    <property type="match status" value="1"/>
</dbReference>
<dbReference type="PANTHER" id="PTHR31084:SF19">
    <property type="entry name" value="GLYCOSYL HYDROLASE FAMILY 95 N-TERMINAL DOMAIN-CONTAINING PROTEIN"/>
    <property type="match status" value="1"/>
</dbReference>
<dbReference type="SUPFAM" id="SSF49785">
    <property type="entry name" value="Galactose-binding domain-like"/>
    <property type="match status" value="1"/>
</dbReference>
<evidence type="ECO:0000313" key="4">
    <source>
        <dbReference type="EMBL" id="SDL92615.1"/>
    </source>
</evidence>
<dbReference type="InterPro" id="IPR049053">
    <property type="entry name" value="AFCA-like_C"/>
</dbReference>
<feature type="signal peptide" evidence="2">
    <location>
        <begin position="1"/>
        <end position="32"/>
    </location>
</feature>
<evidence type="ECO:0000256" key="1">
    <source>
        <dbReference type="ARBA" id="ARBA00022729"/>
    </source>
</evidence>
<dbReference type="InterPro" id="IPR006584">
    <property type="entry name" value="Cellulose-bd_IV"/>
</dbReference>
<gene>
    <name evidence="4" type="ORF">SAMN05421869_1333</name>
</gene>
<dbReference type="Gene3D" id="1.50.10.10">
    <property type="match status" value="1"/>
</dbReference>
<evidence type="ECO:0000256" key="2">
    <source>
        <dbReference type="SAM" id="SignalP"/>
    </source>
</evidence>
<dbReference type="GO" id="GO:0005975">
    <property type="term" value="P:carbohydrate metabolic process"/>
    <property type="evidence" value="ECO:0007669"/>
    <property type="project" value="InterPro"/>
</dbReference>
<name>A0A1G9P356_9ACTN</name>
<feature type="domain" description="CBM6" evidence="3">
    <location>
        <begin position="807"/>
        <end position="931"/>
    </location>
</feature>
<sequence>MVNKYPCPRLRIALLGMVVMLAGMTMPTSAQALALPPTDDLTLWYTSPATDWETQALPIGNGPLGAKLFGGVATEQIQFNEKTLWTGGPGSSGYNFGNWTSPRPGAIDAVQAQIDRDARMAPSSVASALGQGKTNFGSYQTFGDLFLDFANPPSSTSQYRRELSLREAVARVGYTAGGVEYTREYFASNPGNVIVARLSASQNGRVSFTLRHTSPRNDKSVTAANGRLTIRGTLANNGMRFEAQVQVVNQGGTRTDSGDRVTVSGANSVMLVLSAGTNYSDAYPTYRGGDPASAVTSRVTTAAARSYDELKAAHVADYRNLFDRVKLNIGQTNPTIPTNQLRSGYTGGSSSQDRALEAMFFAYGRYLLISSSRENDILPANLQGVWNNVTNPPWDADYHVNINLQMNYWPAEQTNLRETTRPYDRYISSMVAPGRVTAGNMYGARGWVVNNETNPYGFTGVHNWATSFWFPEAAAWTTQHMYDSYRFSRDLNYLRNTAYPVIKGAAEFWLDFLHTDPRDGKLVVSPSYSPENGDFSAGASMSQQIVREVFTNALAAARALNVDTSFQNEVSTALSRLDPGLRIGRWGQLQEWKSDWDSQTDTHRHVSHLFALHPGNQILPGTAEAQAARVSLNARGDGGTGWSKAWKINFWARLLDGNRAHKLLGEQLKSSTLDNLWDTHPPFQIDGNFGATSGIAEMLVQSQHDTVHVLPALPSAWPTGSVTGLRARGDVTVDTTWRSGAAETITLRTGKSAPIKVRTAAATGAYHVRDESGATVTATRTGDTLGWNATVGKTYTVTFQTSGGNGQTVEGEAFTSQSGVQRADHPGASGGASAGYIQNGDWAAYSGVNTAGLRSFSARVSSAGSGGTIQIRSGSATGTLLGSVAVSPTGGWDTYATVSTTLSGSASGPLYLVFVGSGTNYLFDVDTFTVRT</sequence>
<dbReference type="CDD" id="cd04084">
    <property type="entry name" value="CBM6_xylanase-like"/>
    <property type="match status" value="1"/>
</dbReference>
<dbReference type="GO" id="GO:0004560">
    <property type="term" value="F:alpha-L-fucosidase activity"/>
    <property type="evidence" value="ECO:0007669"/>
    <property type="project" value="TreeGrafter"/>
</dbReference>
<evidence type="ECO:0000259" key="3">
    <source>
        <dbReference type="PROSITE" id="PS51175"/>
    </source>
</evidence>
<organism evidence="4 5">
    <name type="scientific">Nonomuraea jiangxiensis</name>
    <dbReference type="NCBI Taxonomy" id="633440"/>
    <lineage>
        <taxon>Bacteria</taxon>
        <taxon>Bacillati</taxon>
        <taxon>Actinomycetota</taxon>
        <taxon>Actinomycetes</taxon>
        <taxon>Streptosporangiales</taxon>
        <taxon>Streptosporangiaceae</taxon>
        <taxon>Nonomuraea</taxon>
    </lineage>
</organism>
<dbReference type="InterPro" id="IPR012341">
    <property type="entry name" value="6hp_glycosidase-like_sf"/>
</dbReference>
<evidence type="ECO:0000313" key="5">
    <source>
        <dbReference type="Proteomes" id="UP000199202"/>
    </source>
</evidence>
<dbReference type="Pfam" id="PF14498">
    <property type="entry name" value="Glyco_hyd_65N_2"/>
    <property type="match status" value="1"/>
</dbReference>